<keyword evidence="2" id="KW-1185">Reference proteome</keyword>
<dbReference type="AlphaFoldDB" id="C6RH15"/>
<dbReference type="STRING" id="553219.CAMSH0001_1649"/>
<protein>
    <submittedName>
        <fullName evidence="1">Uncharacterized protein</fullName>
    </submittedName>
</protein>
<sequence length="41" mass="4702">MILKFKLSRSNLAGLFAARRSNLARFRSNLSFYSLNLSSCF</sequence>
<accession>C6RH15</accession>
<comment type="caution">
    <text evidence="1">The sequence shown here is derived from an EMBL/GenBank/DDBJ whole genome shotgun (WGS) entry which is preliminary data.</text>
</comment>
<proteinExistence type="predicted"/>
<organism evidence="1 2">
    <name type="scientific">Campylobacter showae RM3277</name>
    <dbReference type="NCBI Taxonomy" id="553219"/>
    <lineage>
        <taxon>Bacteria</taxon>
        <taxon>Pseudomonadati</taxon>
        <taxon>Campylobacterota</taxon>
        <taxon>Epsilonproteobacteria</taxon>
        <taxon>Campylobacterales</taxon>
        <taxon>Campylobacteraceae</taxon>
        <taxon>Campylobacter</taxon>
    </lineage>
</organism>
<reference evidence="1 2" key="1">
    <citation type="submission" date="2009-07" db="EMBL/GenBank/DDBJ databases">
        <authorList>
            <person name="Madupu R."/>
            <person name="Sebastian Y."/>
            <person name="Durkin A.S."/>
            <person name="Torralba M."/>
            <person name="Methe B."/>
            <person name="Sutton G.G."/>
            <person name="Strausberg R.L."/>
            <person name="Nelson K.E."/>
        </authorList>
    </citation>
    <scope>NUCLEOTIDE SEQUENCE [LARGE SCALE GENOMIC DNA]</scope>
    <source>
        <strain evidence="1 2">RM3277</strain>
    </source>
</reference>
<dbReference type="EMBL" id="ACVQ01000022">
    <property type="protein sequence ID" value="EET79371.1"/>
    <property type="molecule type" value="Genomic_DNA"/>
</dbReference>
<dbReference type="Proteomes" id="UP000003107">
    <property type="component" value="Unassembled WGS sequence"/>
</dbReference>
<evidence type="ECO:0000313" key="2">
    <source>
        <dbReference type="Proteomes" id="UP000003107"/>
    </source>
</evidence>
<name>C6RH15_9BACT</name>
<evidence type="ECO:0000313" key="1">
    <source>
        <dbReference type="EMBL" id="EET79371.1"/>
    </source>
</evidence>
<gene>
    <name evidence="1" type="ORF">CAMSH0001_1649</name>
</gene>